<dbReference type="GO" id="GO:0003700">
    <property type="term" value="F:DNA-binding transcription factor activity"/>
    <property type="evidence" value="ECO:0007669"/>
    <property type="project" value="TreeGrafter"/>
</dbReference>
<dbReference type="PANTHER" id="PTHR37534">
    <property type="entry name" value="TRANSCRIPTIONAL ACTIVATOR PROTEIN UGA3"/>
    <property type="match status" value="1"/>
</dbReference>
<sequence length="404" mass="45223">MSAAWLTDTQSDDIRQIAVSVPQLATRAIISDLNLFFNDSSKITTIPAALLMSLFCMSSSLNWIDHRQLGLQYLVQARAVISVLDMRSWALSDDDRGLLAFFKHCLTYEEAVRSVVTSNHEAVHTDAIKPSSDILPLTDLTLHPWTGVPPKIISLLGKAMKVCRESRELWRNNTIATLEVMRQATVHICRGQDLEEMLLSVEVPSVSKEKDDSDFNIECHLYYATESFRLCSLLQLYLTFPDLVSRRLPQYVSADGLVPKARWLTPLALHITGLLLKIPHDSSMRCLQPLLCLCIGTGLRCDIGEDPESNNRFEPIYPASHMDAIGVAEENGVSSAPLPLDVRLARKFIVSRLEKLERGLPAKPIVILQKLLRAVWSSYDHETSGGAPHWIDIMTSLNYESVFG</sequence>
<keyword evidence="2" id="KW-0539">Nucleus</keyword>
<comment type="caution">
    <text evidence="3">The sequence shown here is derived from an EMBL/GenBank/DDBJ whole genome shotgun (WGS) entry which is preliminary data.</text>
</comment>
<dbReference type="PANTHER" id="PTHR37534:SF11">
    <property type="entry name" value="ZN(II)2CYS6 TRANSCRIPTION FACTOR (EUROFUNG)"/>
    <property type="match status" value="1"/>
</dbReference>
<evidence type="ECO:0000313" key="4">
    <source>
        <dbReference type="Proteomes" id="UP000749293"/>
    </source>
</evidence>
<evidence type="ECO:0000313" key="3">
    <source>
        <dbReference type="EMBL" id="KAF4120866.1"/>
    </source>
</evidence>
<evidence type="ECO:0000256" key="2">
    <source>
        <dbReference type="ARBA" id="ARBA00023242"/>
    </source>
</evidence>
<comment type="subcellular location">
    <subcellularLocation>
        <location evidence="1">Nucleus</location>
    </subcellularLocation>
</comment>
<dbReference type="GeneID" id="55968582"/>
<dbReference type="AlphaFoldDB" id="A0A9P4YSJ3"/>
<dbReference type="RefSeq" id="XP_035319518.1">
    <property type="nucleotide sequence ID" value="XM_035464332.1"/>
</dbReference>
<evidence type="ECO:0000256" key="1">
    <source>
        <dbReference type="ARBA" id="ARBA00004123"/>
    </source>
</evidence>
<protein>
    <submittedName>
        <fullName evidence="3">Uncharacterized protein</fullName>
    </submittedName>
</protein>
<keyword evidence="4" id="KW-1185">Reference proteome</keyword>
<dbReference type="OrthoDB" id="406634at2759"/>
<dbReference type="GO" id="GO:0000976">
    <property type="term" value="F:transcription cis-regulatory region binding"/>
    <property type="evidence" value="ECO:0007669"/>
    <property type="project" value="TreeGrafter"/>
</dbReference>
<name>A0A9P4YSJ3_9HYPO</name>
<dbReference type="GO" id="GO:0045944">
    <property type="term" value="P:positive regulation of transcription by RNA polymerase II"/>
    <property type="evidence" value="ECO:0007669"/>
    <property type="project" value="TreeGrafter"/>
</dbReference>
<dbReference type="EMBL" id="JAANYQ010000014">
    <property type="protein sequence ID" value="KAF4120866.1"/>
    <property type="molecule type" value="Genomic_DNA"/>
</dbReference>
<organism evidence="3 4">
    <name type="scientific">Geosmithia morbida</name>
    <dbReference type="NCBI Taxonomy" id="1094350"/>
    <lineage>
        <taxon>Eukaryota</taxon>
        <taxon>Fungi</taxon>
        <taxon>Dikarya</taxon>
        <taxon>Ascomycota</taxon>
        <taxon>Pezizomycotina</taxon>
        <taxon>Sordariomycetes</taxon>
        <taxon>Hypocreomycetidae</taxon>
        <taxon>Hypocreales</taxon>
        <taxon>Bionectriaceae</taxon>
        <taxon>Geosmithia</taxon>
    </lineage>
</organism>
<dbReference type="Pfam" id="PF11951">
    <property type="entry name" value="Fungal_trans_2"/>
    <property type="match status" value="1"/>
</dbReference>
<reference evidence="3" key="1">
    <citation type="submission" date="2020-03" db="EMBL/GenBank/DDBJ databases">
        <title>Site-based positive gene gene selection in Geosmithia morbida across the United States reveals a broad range of putative effectors and factors for local host and environmental adapation.</title>
        <authorList>
            <person name="Onufrak A."/>
            <person name="Murdoch R.W."/>
            <person name="Gazis R."/>
            <person name="Huff M."/>
            <person name="Staton M."/>
            <person name="Klingeman W."/>
            <person name="Hadziabdic D."/>
        </authorList>
    </citation>
    <scope>NUCLEOTIDE SEQUENCE</scope>
    <source>
        <strain evidence="3">1262</strain>
    </source>
</reference>
<gene>
    <name evidence="3" type="ORF">GMORB2_2352</name>
</gene>
<dbReference type="GO" id="GO:0005634">
    <property type="term" value="C:nucleus"/>
    <property type="evidence" value="ECO:0007669"/>
    <property type="project" value="UniProtKB-SubCell"/>
</dbReference>
<dbReference type="Proteomes" id="UP000749293">
    <property type="component" value="Unassembled WGS sequence"/>
</dbReference>
<accession>A0A9P4YSJ3</accession>
<dbReference type="InterPro" id="IPR021858">
    <property type="entry name" value="Fun_TF"/>
</dbReference>
<proteinExistence type="predicted"/>